<dbReference type="PROSITE" id="PS51747">
    <property type="entry name" value="CYT_DCMP_DEAMINASES_2"/>
    <property type="match status" value="1"/>
</dbReference>
<keyword evidence="6 8" id="KW-0862">Zinc</keyword>
<dbReference type="PROSITE" id="PS00903">
    <property type="entry name" value="CYT_DCMP_DEAMINASES_1"/>
    <property type="match status" value="1"/>
</dbReference>
<dbReference type="CDD" id="cd01285">
    <property type="entry name" value="nucleoside_deaminase"/>
    <property type="match status" value="1"/>
</dbReference>
<dbReference type="Gene3D" id="3.40.140.10">
    <property type="entry name" value="Cytidine Deaminase, domain 2"/>
    <property type="match status" value="1"/>
</dbReference>
<dbReference type="InterPro" id="IPR002125">
    <property type="entry name" value="CMP_dCMP_dom"/>
</dbReference>
<dbReference type="FunFam" id="3.40.140.10:FF:000005">
    <property type="entry name" value="tRNA-specific adenosine deaminase"/>
    <property type="match status" value="1"/>
</dbReference>
<proteinExistence type="inferred from homology"/>
<feature type="domain" description="CMP/dCMP-type deaminase" evidence="9">
    <location>
        <begin position="5"/>
        <end position="116"/>
    </location>
</feature>
<dbReference type="AlphaFoldDB" id="A0A1G9R002"/>
<dbReference type="InterPro" id="IPR016193">
    <property type="entry name" value="Cytidine_deaminase-like"/>
</dbReference>
<evidence type="ECO:0000256" key="1">
    <source>
        <dbReference type="ARBA" id="ARBA00010669"/>
    </source>
</evidence>
<dbReference type="Proteomes" id="UP000199476">
    <property type="component" value="Unassembled WGS sequence"/>
</dbReference>
<dbReference type="InterPro" id="IPR028883">
    <property type="entry name" value="tRNA_aden_deaminase"/>
</dbReference>
<accession>A0A1G9R002</accession>
<dbReference type="InterPro" id="IPR016192">
    <property type="entry name" value="APOBEC/CMP_deaminase_Zn-bd"/>
</dbReference>
<feature type="binding site" evidence="8">
    <location>
        <position position="56"/>
    </location>
    <ligand>
        <name>Zn(2+)</name>
        <dbReference type="ChEBI" id="CHEBI:29105"/>
        <note>catalytic</note>
    </ligand>
</feature>
<evidence type="ECO:0000256" key="3">
    <source>
        <dbReference type="ARBA" id="ARBA00022694"/>
    </source>
</evidence>
<keyword evidence="4 8" id="KW-0479">Metal-binding</keyword>
<dbReference type="GO" id="GO:0002100">
    <property type="term" value="P:tRNA wobble adenosine to inosine editing"/>
    <property type="evidence" value="ECO:0007669"/>
    <property type="project" value="UniProtKB-UniRule"/>
</dbReference>
<comment type="cofactor">
    <cofactor evidence="8">
        <name>Zn(2+)</name>
        <dbReference type="ChEBI" id="CHEBI:29105"/>
    </cofactor>
    <text evidence="8">Binds 1 zinc ion per subunit.</text>
</comment>
<comment type="catalytic activity">
    <reaction evidence="7 8">
        <text>adenosine(34) in tRNA + H2O + H(+) = inosine(34) in tRNA + NH4(+)</text>
        <dbReference type="Rhea" id="RHEA:43168"/>
        <dbReference type="Rhea" id="RHEA-COMP:10373"/>
        <dbReference type="Rhea" id="RHEA-COMP:10374"/>
        <dbReference type="ChEBI" id="CHEBI:15377"/>
        <dbReference type="ChEBI" id="CHEBI:15378"/>
        <dbReference type="ChEBI" id="CHEBI:28938"/>
        <dbReference type="ChEBI" id="CHEBI:74411"/>
        <dbReference type="ChEBI" id="CHEBI:82852"/>
        <dbReference type="EC" id="3.5.4.33"/>
    </reaction>
</comment>
<evidence type="ECO:0000256" key="2">
    <source>
        <dbReference type="ARBA" id="ARBA00011738"/>
    </source>
</evidence>
<sequence>MIDKGFQRKFMDIALDQAKKAAARGEVPVGAVVVKEKEIIAQAHNLCETKQDPGAHAEMLALKKAAQRLDSWRLEDCSLFVTLEPCLMCAGALLQARISLLVYGAKDPKNGAVDSLYSVLGDERLNHQVKVISGKMAEESSRLLKKFFQDLRN</sequence>
<evidence type="ECO:0000256" key="4">
    <source>
        <dbReference type="ARBA" id="ARBA00022723"/>
    </source>
</evidence>
<feature type="binding site" evidence="8">
    <location>
        <position position="86"/>
    </location>
    <ligand>
        <name>Zn(2+)</name>
        <dbReference type="ChEBI" id="CHEBI:29105"/>
        <note>catalytic</note>
    </ligand>
</feature>
<evidence type="ECO:0000259" key="9">
    <source>
        <dbReference type="PROSITE" id="PS51747"/>
    </source>
</evidence>
<keyword evidence="3 8" id="KW-0819">tRNA processing</keyword>
<evidence type="ECO:0000313" key="11">
    <source>
        <dbReference type="Proteomes" id="UP000199476"/>
    </source>
</evidence>
<dbReference type="PANTHER" id="PTHR11079:SF202">
    <property type="entry name" value="TRNA-SPECIFIC ADENOSINE DEAMINASE"/>
    <property type="match status" value="1"/>
</dbReference>
<dbReference type="EMBL" id="FNGO01000019">
    <property type="protein sequence ID" value="SDM16523.1"/>
    <property type="molecule type" value="Genomic_DNA"/>
</dbReference>
<evidence type="ECO:0000256" key="8">
    <source>
        <dbReference type="HAMAP-Rule" id="MF_00972"/>
    </source>
</evidence>
<evidence type="ECO:0000313" key="10">
    <source>
        <dbReference type="EMBL" id="SDM16523.1"/>
    </source>
</evidence>
<feature type="active site" description="Proton donor" evidence="8">
    <location>
        <position position="58"/>
    </location>
</feature>
<reference evidence="10 11" key="1">
    <citation type="submission" date="2016-10" db="EMBL/GenBank/DDBJ databases">
        <authorList>
            <person name="de Groot N.N."/>
        </authorList>
    </citation>
    <scope>NUCLEOTIDE SEQUENCE [LARGE SCALE GENOMIC DNA]</scope>
    <source>
        <strain evidence="10 11">SLAS-1</strain>
    </source>
</reference>
<dbReference type="EC" id="3.5.4.33" evidence="8"/>
<comment type="function">
    <text evidence="8">Catalyzes the deamination of adenosine to inosine at the wobble position 34 of tRNA(Arg2).</text>
</comment>
<dbReference type="Pfam" id="PF14437">
    <property type="entry name" value="MafB19-deam"/>
    <property type="match status" value="1"/>
</dbReference>
<organism evidence="10 11">
    <name type="scientific">Halarsenatibacter silvermanii</name>
    <dbReference type="NCBI Taxonomy" id="321763"/>
    <lineage>
        <taxon>Bacteria</taxon>
        <taxon>Bacillati</taxon>
        <taxon>Bacillota</taxon>
        <taxon>Clostridia</taxon>
        <taxon>Halanaerobiales</taxon>
        <taxon>Halarsenatibacteraceae</taxon>
        <taxon>Halarsenatibacter</taxon>
    </lineage>
</organism>
<dbReference type="GO" id="GO:0052717">
    <property type="term" value="F:tRNA-specific adenosine-34 deaminase activity"/>
    <property type="evidence" value="ECO:0007669"/>
    <property type="project" value="UniProtKB-UniRule"/>
</dbReference>
<protein>
    <recommendedName>
        <fullName evidence="8">tRNA-specific adenosine deaminase</fullName>
        <ecNumber evidence="8">3.5.4.33</ecNumber>
    </recommendedName>
</protein>
<evidence type="ECO:0000256" key="7">
    <source>
        <dbReference type="ARBA" id="ARBA00048045"/>
    </source>
</evidence>
<dbReference type="GO" id="GO:0008270">
    <property type="term" value="F:zinc ion binding"/>
    <property type="evidence" value="ECO:0007669"/>
    <property type="project" value="UniProtKB-UniRule"/>
</dbReference>
<dbReference type="InterPro" id="IPR058535">
    <property type="entry name" value="MafB19-deam"/>
</dbReference>
<dbReference type="NCBIfam" id="NF008113">
    <property type="entry name" value="PRK10860.1"/>
    <property type="match status" value="1"/>
</dbReference>
<comment type="similarity">
    <text evidence="1">Belongs to the cytidine and deoxycytidylate deaminase family. ADAT2 subfamily.</text>
</comment>
<dbReference type="HAMAP" id="MF_00972">
    <property type="entry name" value="tRNA_aden_deaminase"/>
    <property type="match status" value="1"/>
</dbReference>
<dbReference type="STRING" id="321763.SAMN04488692_11926"/>
<evidence type="ECO:0000256" key="5">
    <source>
        <dbReference type="ARBA" id="ARBA00022801"/>
    </source>
</evidence>
<evidence type="ECO:0000256" key="6">
    <source>
        <dbReference type="ARBA" id="ARBA00022833"/>
    </source>
</evidence>
<name>A0A1G9R002_9FIRM</name>
<feature type="binding site" evidence="8">
    <location>
        <position position="89"/>
    </location>
    <ligand>
        <name>Zn(2+)</name>
        <dbReference type="ChEBI" id="CHEBI:29105"/>
        <note>catalytic</note>
    </ligand>
</feature>
<gene>
    <name evidence="8" type="primary">tadA</name>
    <name evidence="10" type="ORF">SAMN04488692_11926</name>
</gene>
<keyword evidence="11" id="KW-1185">Reference proteome</keyword>
<comment type="subunit">
    <text evidence="2 8">Homodimer.</text>
</comment>
<keyword evidence="5 8" id="KW-0378">Hydrolase</keyword>
<dbReference type="SUPFAM" id="SSF53927">
    <property type="entry name" value="Cytidine deaminase-like"/>
    <property type="match status" value="1"/>
</dbReference>
<dbReference type="PANTHER" id="PTHR11079">
    <property type="entry name" value="CYTOSINE DEAMINASE FAMILY MEMBER"/>
    <property type="match status" value="1"/>
</dbReference>